<dbReference type="AlphaFoldDB" id="A0A8H7RIU1"/>
<comment type="caution">
    <text evidence="1">The sequence shown here is derived from an EMBL/GenBank/DDBJ whole genome shotgun (WGS) entry which is preliminary data.</text>
</comment>
<name>A0A8H7RIU1_9FUNG</name>
<gene>
    <name evidence="1" type="ORF">INT47_006420</name>
</gene>
<sequence length="102" mass="11964">MCNDEEDMDQRYTLRLELVRLKEVGDVLDEVLNLDKHPYEEVAWFILPCDKSIFASSFIFEARHINHNSTIQFSLRAVGEEDGNNDRNKCATIREHLTLAYF</sequence>
<evidence type="ECO:0000313" key="2">
    <source>
        <dbReference type="Proteomes" id="UP000603453"/>
    </source>
</evidence>
<evidence type="ECO:0000313" key="1">
    <source>
        <dbReference type="EMBL" id="KAG2211300.1"/>
    </source>
</evidence>
<accession>A0A8H7RIU1</accession>
<dbReference type="Proteomes" id="UP000603453">
    <property type="component" value="Unassembled WGS sequence"/>
</dbReference>
<reference evidence="1" key="1">
    <citation type="submission" date="2020-12" db="EMBL/GenBank/DDBJ databases">
        <title>Metabolic potential, ecology and presence of endohyphal bacteria is reflected in genomic diversity of Mucoromycotina.</title>
        <authorList>
            <person name="Muszewska A."/>
            <person name="Okrasinska A."/>
            <person name="Steczkiewicz K."/>
            <person name="Drgas O."/>
            <person name="Orlowska M."/>
            <person name="Perlinska-Lenart U."/>
            <person name="Aleksandrzak-Piekarczyk T."/>
            <person name="Szatraj K."/>
            <person name="Zielenkiewicz U."/>
            <person name="Pilsyk S."/>
            <person name="Malc E."/>
            <person name="Mieczkowski P."/>
            <person name="Kruszewska J.S."/>
            <person name="Biernat P."/>
            <person name="Pawlowska J."/>
        </authorList>
    </citation>
    <scope>NUCLEOTIDE SEQUENCE</scope>
    <source>
        <strain evidence="1">WA0000017839</strain>
    </source>
</reference>
<proteinExistence type="predicted"/>
<organism evidence="1 2">
    <name type="scientific">Mucor saturninus</name>
    <dbReference type="NCBI Taxonomy" id="64648"/>
    <lineage>
        <taxon>Eukaryota</taxon>
        <taxon>Fungi</taxon>
        <taxon>Fungi incertae sedis</taxon>
        <taxon>Mucoromycota</taxon>
        <taxon>Mucoromycotina</taxon>
        <taxon>Mucoromycetes</taxon>
        <taxon>Mucorales</taxon>
        <taxon>Mucorineae</taxon>
        <taxon>Mucoraceae</taxon>
        <taxon>Mucor</taxon>
    </lineage>
</organism>
<dbReference type="EMBL" id="JAEPRD010000009">
    <property type="protein sequence ID" value="KAG2211300.1"/>
    <property type="molecule type" value="Genomic_DNA"/>
</dbReference>
<keyword evidence="2" id="KW-1185">Reference proteome</keyword>
<protein>
    <submittedName>
        <fullName evidence="1">Uncharacterized protein</fullName>
    </submittedName>
</protein>